<keyword evidence="3" id="KW-1185">Reference proteome</keyword>
<dbReference type="EMBL" id="BROH01000004">
    <property type="protein sequence ID" value="GKY87820.1"/>
    <property type="molecule type" value="Genomic_DNA"/>
</dbReference>
<name>A0ABQ5LTT2_9RHOB</name>
<dbReference type="InterPro" id="IPR049221">
    <property type="entry name" value="DUF6869"/>
</dbReference>
<proteinExistence type="predicted"/>
<dbReference type="Pfam" id="PF21746">
    <property type="entry name" value="DUF6869"/>
    <property type="match status" value="1"/>
</dbReference>
<reference evidence="2" key="1">
    <citation type="journal article" date="2023" name="Int. J. Syst. Evol. Microbiol.">
        <title>Sinisalibacter aestuarii sp. nov., isolated from estuarine sediment of the Arakawa River.</title>
        <authorList>
            <person name="Arafat S.T."/>
            <person name="Hirano S."/>
            <person name="Sato A."/>
            <person name="Takeuchi K."/>
            <person name="Yasuda T."/>
            <person name="Terahara T."/>
            <person name="Hamada M."/>
            <person name="Kobayashi T."/>
        </authorList>
    </citation>
    <scope>NUCLEOTIDE SEQUENCE</scope>
    <source>
        <strain evidence="2">B-399</strain>
    </source>
</reference>
<comment type="caution">
    <text evidence="2">The sequence shown here is derived from an EMBL/GenBank/DDBJ whole genome shotgun (WGS) entry which is preliminary data.</text>
</comment>
<evidence type="ECO:0000259" key="1">
    <source>
        <dbReference type="Pfam" id="PF21746"/>
    </source>
</evidence>
<evidence type="ECO:0000313" key="3">
    <source>
        <dbReference type="Proteomes" id="UP001144205"/>
    </source>
</evidence>
<protein>
    <recommendedName>
        <fullName evidence="1">DUF6869 domain-containing protein</fullName>
    </recommendedName>
</protein>
<dbReference type="RefSeq" id="WP_281841805.1">
    <property type="nucleotide sequence ID" value="NZ_BROH01000004.1"/>
</dbReference>
<dbReference type="Proteomes" id="UP001144205">
    <property type="component" value="Unassembled WGS sequence"/>
</dbReference>
<feature type="domain" description="DUF6869" evidence="1">
    <location>
        <begin position="48"/>
        <end position="147"/>
    </location>
</feature>
<sequence>MPQAIPRTLVASALGVPESDLPPGDLPLDRLATRFLAYTRAGDGETVPEGHPDAWTYALFDDLTRAHPALALAALRATLAACASPEDVAMVAAGPLEDLIAENGAAVIGEIEALAASAPRFAYALTGVWQRETPPLLWARIEAARAGADGLDDGAPLPAAGGLG</sequence>
<accession>A0ABQ5LTT2</accession>
<evidence type="ECO:0000313" key="2">
    <source>
        <dbReference type="EMBL" id="GKY87820.1"/>
    </source>
</evidence>
<gene>
    <name evidence="2" type="ORF">STA1M1_16890</name>
</gene>
<organism evidence="2 3">
    <name type="scientific">Sinisalibacter aestuarii</name>
    <dbReference type="NCBI Taxonomy" id="2949426"/>
    <lineage>
        <taxon>Bacteria</taxon>
        <taxon>Pseudomonadati</taxon>
        <taxon>Pseudomonadota</taxon>
        <taxon>Alphaproteobacteria</taxon>
        <taxon>Rhodobacterales</taxon>
        <taxon>Roseobacteraceae</taxon>
        <taxon>Sinisalibacter</taxon>
    </lineage>
</organism>